<protein>
    <submittedName>
        <fullName evidence="2">Ovule protein</fullName>
    </submittedName>
</protein>
<name>A0A915C2Z8_PARUN</name>
<dbReference type="AlphaFoldDB" id="A0A915C2Z8"/>
<evidence type="ECO:0000313" key="2">
    <source>
        <dbReference type="WBParaSite" id="PgR083X_g026_t08"/>
    </source>
</evidence>
<reference evidence="2" key="1">
    <citation type="submission" date="2022-11" db="UniProtKB">
        <authorList>
            <consortium name="WormBaseParasite"/>
        </authorList>
    </citation>
    <scope>IDENTIFICATION</scope>
</reference>
<accession>A0A915C2Z8</accession>
<proteinExistence type="predicted"/>
<dbReference type="WBParaSite" id="PgR083X_g026_t08">
    <property type="protein sequence ID" value="PgR083X_g026_t08"/>
    <property type="gene ID" value="PgR083X_g026"/>
</dbReference>
<keyword evidence="1" id="KW-1185">Reference proteome</keyword>
<organism evidence="1 2">
    <name type="scientific">Parascaris univalens</name>
    <name type="common">Nematode worm</name>
    <dbReference type="NCBI Taxonomy" id="6257"/>
    <lineage>
        <taxon>Eukaryota</taxon>
        <taxon>Metazoa</taxon>
        <taxon>Ecdysozoa</taxon>
        <taxon>Nematoda</taxon>
        <taxon>Chromadorea</taxon>
        <taxon>Rhabditida</taxon>
        <taxon>Spirurina</taxon>
        <taxon>Ascaridomorpha</taxon>
        <taxon>Ascaridoidea</taxon>
        <taxon>Ascarididae</taxon>
        <taxon>Parascaris</taxon>
    </lineage>
</organism>
<sequence length="96" mass="10981">LRSLLKNDLRFTESIPFKEGHYPYISGRSLSVISGRSLSVYFRKITIHIFQEGHFPYISGRSLSVISGRSLSVCFKKVTIRIFQEGLQEVSNSRRG</sequence>
<dbReference type="Proteomes" id="UP000887569">
    <property type="component" value="Unplaced"/>
</dbReference>
<evidence type="ECO:0000313" key="1">
    <source>
        <dbReference type="Proteomes" id="UP000887569"/>
    </source>
</evidence>